<keyword evidence="1" id="KW-0812">Transmembrane</keyword>
<feature type="domain" description="DUF6533" evidence="2">
    <location>
        <begin position="93"/>
        <end position="136"/>
    </location>
</feature>
<accession>A0ABQ0LZT8</accession>
<feature type="transmembrane region" description="Helical" evidence="1">
    <location>
        <begin position="286"/>
        <end position="308"/>
    </location>
</feature>
<dbReference type="Pfam" id="PF20151">
    <property type="entry name" value="DUF6533"/>
    <property type="match status" value="1"/>
</dbReference>
<evidence type="ECO:0000256" key="1">
    <source>
        <dbReference type="SAM" id="Phobius"/>
    </source>
</evidence>
<evidence type="ECO:0000259" key="2">
    <source>
        <dbReference type="Pfam" id="PF20151"/>
    </source>
</evidence>
<proteinExistence type="predicted"/>
<feature type="transmembrane region" description="Helical" evidence="1">
    <location>
        <begin position="314"/>
        <end position="331"/>
    </location>
</feature>
<name>A0ABQ0LZT8_MYCCL</name>
<dbReference type="Proteomes" id="UP000815677">
    <property type="component" value="Unassembled WGS sequence"/>
</dbReference>
<feature type="transmembrane region" description="Helical" evidence="1">
    <location>
        <begin position="188"/>
        <end position="210"/>
    </location>
</feature>
<evidence type="ECO:0000313" key="3">
    <source>
        <dbReference type="EMBL" id="GAT55436.1"/>
    </source>
</evidence>
<gene>
    <name evidence="3" type="ORF">MCHLO_12210</name>
</gene>
<dbReference type="InterPro" id="IPR045340">
    <property type="entry name" value="DUF6533"/>
</dbReference>
<evidence type="ECO:0000313" key="4">
    <source>
        <dbReference type="Proteomes" id="UP000815677"/>
    </source>
</evidence>
<organism evidence="3 4">
    <name type="scientific">Mycena chlorophos</name>
    <name type="common">Agaric fungus</name>
    <name type="synonym">Agaricus chlorophos</name>
    <dbReference type="NCBI Taxonomy" id="658473"/>
    <lineage>
        <taxon>Eukaryota</taxon>
        <taxon>Fungi</taxon>
        <taxon>Dikarya</taxon>
        <taxon>Basidiomycota</taxon>
        <taxon>Agaricomycotina</taxon>
        <taxon>Agaricomycetes</taxon>
        <taxon>Agaricomycetidae</taxon>
        <taxon>Agaricales</taxon>
        <taxon>Marasmiineae</taxon>
        <taxon>Mycenaceae</taxon>
        <taxon>Mycena</taxon>
    </lineage>
</organism>
<keyword evidence="4" id="KW-1185">Reference proteome</keyword>
<protein>
    <recommendedName>
        <fullName evidence="2">DUF6533 domain-containing protein</fullName>
    </recommendedName>
</protein>
<reference evidence="3" key="1">
    <citation type="submission" date="2014-09" db="EMBL/GenBank/DDBJ databases">
        <title>Genome sequence of the luminous mushroom Mycena chlorophos for searching fungal bioluminescence genes.</title>
        <authorList>
            <person name="Tanaka Y."/>
            <person name="Kasuga D."/>
            <person name="Oba Y."/>
            <person name="Hase S."/>
            <person name="Sato K."/>
            <person name="Oba Y."/>
            <person name="Sakakibara Y."/>
        </authorList>
    </citation>
    <scope>NUCLEOTIDE SEQUENCE</scope>
</reference>
<sequence>MMPISRVDGQYVTAFRRATRRQAFVYKPLRRTGEAWAALSTSSTFRPSLAGTAVGCQRMETRDKRRASASYDLGGLDYATFVWDHRIYRELFLAALVILVYDHFLVFDDELRLIWRRGRLTPSTGWYILVRCTSLLCSAVAGVFYFADMDREVCAKMEQALEWLLVFQESLVQITLFLRVFAMYNRSIWVLAPIQTVATVNLALGLWTIIKYGHPRMLGAPRELGITGCHTAIPRATGWRLGGTWISQMFSDTIVFGLTVYRAWKDQTVIKLVPGSLISRMARDGAIYFGIIVLANLANVLTCFLGDILIAGLLSWWTTSLSVTLICRLILSLQGMADVVRPDTDDFDETELEGIHFVAPGPGLPGAGGPRGRLGPRERASRVVDSVLRIMDDATYATHARTATRPAAGPAGDDLDLEIIEEFR</sequence>
<feature type="transmembrane region" description="Helical" evidence="1">
    <location>
        <begin position="87"/>
        <end position="106"/>
    </location>
</feature>
<feature type="transmembrane region" description="Helical" evidence="1">
    <location>
        <begin position="126"/>
        <end position="148"/>
    </location>
</feature>
<keyword evidence="1" id="KW-1133">Transmembrane helix</keyword>
<dbReference type="EMBL" id="DF849016">
    <property type="protein sequence ID" value="GAT55436.1"/>
    <property type="molecule type" value="Genomic_DNA"/>
</dbReference>
<keyword evidence="1" id="KW-0472">Membrane</keyword>